<dbReference type="OrthoDB" id="678747at2"/>
<keyword evidence="1" id="KW-0812">Transmembrane</keyword>
<evidence type="ECO:0000313" key="3">
    <source>
        <dbReference type="EMBL" id="RYJ53703.1"/>
    </source>
</evidence>
<evidence type="ECO:0000256" key="2">
    <source>
        <dbReference type="SAM" id="SignalP"/>
    </source>
</evidence>
<feature type="transmembrane region" description="Helical" evidence="1">
    <location>
        <begin position="39"/>
        <end position="59"/>
    </location>
</feature>
<sequence length="66" mass="7083">MFLFVCSVFTPTANAQCAMCRAALTSEGNATQAAAVNDGIVYLMVIPYILVAGIGYAIYRMKKNKS</sequence>
<reference evidence="3 4" key="1">
    <citation type="submission" date="2019-01" db="EMBL/GenBank/DDBJ databases">
        <title>Flavobacterium sp. nov. isolated from arctic soil.</title>
        <authorList>
            <person name="Kim D.-U."/>
        </authorList>
    </citation>
    <scope>NUCLEOTIDE SEQUENCE [LARGE SCALE GENOMIC DNA]</scope>
    <source>
        <strain evidence="3 4">Kopri-42</strain>
    </source>
</reference>
<keyword evidence="4" id="KW-1185">Reference proteome</keyword>
<organism evidence="3 4">
    <name type="scientific">Flavobacterium petrolei</name>
    <dbReference type="NCBI Taxonomy" id="2259594"/>
    <lineage>
        <taxon>Bacteria</taxon>
        <taxon>Pseudomonadati</taxon>
        <taxon>Bacteroidota</taxon>
        <taxon>Flavobacteriia</taxon>
        <taxon>Flavobacteriales</taxon>
        <taxon>Flavobacteriaceae</taxon>
        <taxon>Flavobacterium</taxon>
    </lineage>
</organism>
<keyword evidence="2" id="KW-0732">Signal</keyword>
<accession>A0A482TPU5</accession>
<evidence type="ECO:0000256" key="1">
    <source>
        <dbReference type="SAM" id="Phobius"/>
    </source>
</evidence>
<dbReference type="EMBL" id="QNVY02000001">
    <property type="protein sequence ID" value="RYJ53703.1"/>
    <property type="molecule type" value="Genomic_DNA"/>
</dbReference>
<comment type="caution">
    <text evidence="3">The sequence shown here is derived from an EMBL/GenBank/DDBJ whole genome shotgun (WGS) entry which is preliminary data.</text>
</comment>
<feature type="chain" id="PRO_5019824215" evidence="2">
    <location>
        <begin position="16"/>
        <end position="66"/>
    </location>
</feature>
<keyword evidence="1" id="KW-1133">Transmembrane helix</keyword>
<dbReference type="Proteomes" id="UP000253235">
    <property type="component" value="Unassembled WGS sequence"/>
</dbReference>
<dbReference type="AlphaFoldDB" id="A0A482TPU5"/>
<gene>
    <name evidence="3" type="ORF">DR871_002180</name>
</gene>
<protein>
    <submittedName>
        <fullName evidence="3">Uncharacterized protein</fullName>
    </submittedName>
</protein>
<proteinExistence type="predicted"/>
<name>A0A482TPU5_9FLAO</name>
<keyword evidence="1" id="KW-0472">Membrane</keyword>
<feature type="signal peptide" evidence="2">
    <location>
        <begin position="1"/>
        <end position="15"/>
    </location>
</feature>
<evidence type="ECO:0000313" key="4">
    <source>
        <dbReference type="Proteomes" id="UP000253235"/>
    </source>
</evidence>